<evidence type="ECO:0000256" key="7">
    <source>
        <dbReference type="ARBA" id="ARBA00022771"/>
    </source>
</evidence>
<protein>
    <recommendedName>
        <fullName evidence="14">Agglutinin domain-containing protein</fullName>
    </recommendedName>
</protein>
<evidence type="ECO:0000256" key="13">
    <source>
        <dbReference type="SAM" id="Phobius"/>
    </source>
</evidence>
<evidence type="ECO:0000256" key="6">
    <source>
        <dbReference type="ARBA" id="ARBA00022723"/>
    </source>
</evidence>
<dbReference type="Pfam" id="PF04757">
    <property type="entry name" value="Pex2_Pex12"/>
    <property type="match status" value="1"/>
</dbReference>
<comment type="similarity">
    <text evidence="3">Belongs to the pex2/pex10/pex12 family.</text>
</comment>
<dbReference type="AlphaFoldDB" id="A0AAV5D7X3"/>
<evidence type="ECO:0000256" key="3">
    <source>
        <dbReference type="ARBA" id="ARBA00008704"/>
    </source>
</evidence>
<evidence type="ECO:0000256" key="5">
    <source>
        <dbReference type="ARBA" id="ARBA00022692"/>
    </source>
</evidence>
<evidence type="ECO:0000256" key="11">
    <source>
        <dbReference type="ARBA" id="ARBA00023136"/>
    </source>
</evidence>
<keyword evidence="4" id="KW-0813">Transport</keyword>
<keyword evidence="12" id="KW-0576">Peroxisome</keyword>
<dbReference type="InterPro" id="IPR036242">
    <property type="entry name" value="Agglutinin_dom_sf"/>
</dbReference>
<dbReference type="Proteomes" id="UP001054889">
    <property type="component" value="Unassembled WGS sequence"/>
</dbReference>
<keyword evidence="10 13" id="KW-1133">Transmembrane helix</keyword>
<evidence type="ECO:0000256" key="10">
    <source>
        <dbReference type="ARBA" id="ARBA00022989"/>
    </source>
</evidence>
<keyword evidence="9" id="KW-0653">Protein transport</keyword>
<evidence type="ECO:0000256" key="8">
    <source>
        <dbReference type="ARBA" id="ARBA00022833"/>
    </source>
</evidence>
<keyword evidence="5 13" id="KW-0812">Transmembrane</keyword>
<evidence type="ECO:0000313" key="15">
    <source>
        <dbReference type="EMBL" id="GJN06744.1"/>
    </source>
</evidence>
<comment type="subcellular location">
    <subcellularLocation>
        <location evidence="1">Peroxisome membrane</location>
        <topology evidence="1">Multi-pass membrane protein</topology>
    </subcellularLocation>
</comment>
<comment type="caution">
    <text evidence="15">The sequence shown here is derived from an EMBL/GenBank/DDBJ whole genome shotgun (WGS) entry which is preliminary data.</text>
</comment>
<keyword evidence="6" id="KW-0479">Metal-binding</keyword>
<dbReference type="SUPFAM" id="SSF56973">
    <property type="entry name" value="Aerolisin/ETX pore-forming domain"/>
    <property type="match status" value="1"/>
</dbReference>
<dbReference type="Gene3D" id="2.80.10.50">
    <property type="match status" value="1"/>
</dbReference>
<dbReference type="InterPro" id="IPR008998">
    <property type="entry name" value="Agglutinin"/>
</dbReference>
<dbReference type="InterPro" id="IPR053237">
    <property type="entry name" value="Natterin_C"/>
</dbReference>
<dbReference type="PANTHER" id="PTHR39244">
    <property type="entry name" value="NATTERIN-4"/>
    <property type="match status" value="1"/>
</dbReference>
<evidence type="ECO:0000256" key="4">
    <source>
        <dbReference type="ARBA" id="ARBA00022448"/>
    </source>
</evidence>
<dbReference type="Gene3D" id="2.170.15.10">
    <property type="entry name" value="Proaerolysin, chain A, domain 3"/>
    <property type="match status" value="1"/>
</dbReference>
<keyword evidence="16" id="KW-1185">Reference proteome</keyword>
<evidence type="ECO:0000313" key="16">
    <source>
        <dbReference type="Proteomes" id="UP001054889"/>
    </source>
</evidence>
<dbReference type="InterPro" id="IPR006845">
    <property type="entry name" value="Pex_N"/>
</dbReference>
<comment type="pathway">
    <text evidence="2">Protein modification; protein ubiquitination.</text>
</comment>
<dbReference type="GO" id="GO:0005778">
    <property type="term" value="C:peroxisomal membrane"/>
    <property type="evidence" value="ECO:0007669"/>
    <property type="project" value="UniProtKB-SubCell"/>
</dbReference>
<evidence type="ECO:0000256" key="9">
    <source>
        <dbReference type="ARBA" id="ARBA00022927"/>
    </source>
</evidence>
<keyword evidence="8" id="KW-0862">Zinc</keyword>
<dbReference type="SMART" id="SM00791">
    <property type="entry name" value="Agglutinin"/>
    <property type="match status" value="1"/>
</dbReference>
<organism evidence="15 16">
    <name type="scientific">Eleusine coracana subsp. coracana</name>
    <dbReference type="NCBI Taxonomy" id="191504"/>
    <lineage>
        <taxon>Eukaryota</taxon>
        <taxon>Viridiplantae</taxon>
        <taxon>Streptophyta</taxon>
        <taxon>Embryophyta</taxon>
        <taxon>Tracheophyta</taxon>
        <taxon>Spermatophyta</taxon>
        <taxon>Magnoliopsida</taxon>
        <taxon>Liliopsida</taxon>
        <taxon>Poales</taxon>
        <taxon>Poaceae</taxon>
        <taxon>PACMAD clade</taxon>
        <taxon>Chloridoideae</taxon>
        <taxon>Cynodonteae</taxon>
        <taxon>Eleusininae</taxon>
        <taxon>Eleusine</taxon>
    </lineage>
</organism>
<dbReference type="PANTHER" id="PTHR39244:SF5">
    <property type="entry name" value="NATTERIN-3-LIKE"/>
    <property type="match status" value="1"/>
</dbReference>
<evidence type="ECO:0000256" key="12">
    <source>
        <dbReference type="ARBA" id="ARBA00023140"/>
    </source>
</evidence>
<gene>
    <name evidence="15" type="primary">ga24500</name>
    <name evidence="15" type="ORF">PR202_ga24500</name>
</gene>
<dbReference type="EMBL" id="BQKI01000013">
    <property type="protein sequence ID" value="GJN06744.1"/>
    <property type="molecule type" value="Genomic_DNA"/>
</dbReference>
<keyword evidence="11 13" id="KW-0472">Membrane</keyword>
<dbReference type="SUPFAM" id="SSF50382">
    <property type="entry name" value="Agglutinin"/>
    <property type="match status" value="1"/>
</dbReference>
<evidence type="ECO:0000256" key="1">
    <source>
        <dbReference type="ARBA" id="ARBA00004585"/>
    </source>
</evidence>
<feature type="domain" description="Agglutinin" evidence="14">
    <location>
        <begin position="1"/>
        <end position="111"/>
    </location>
</feature>
<evidence type="ECO:0000259" key="14">
    <source>
        <dbReference type="SMART" id="SM00791"/>
    </source>
</evidence>
<dbReference type="GO" id="GO:0015031">
    <property type="term" value="P:protein transport"/>
    <property type="evidence" value="ECO:0007669"/>
    <property type="project" value="UniProtKB-KW"/>
</dbReference>
<reference evidence="15" key="1">
    <citation type="journal article" date="2018" name="DNA Res.">
        <title>Multiple hybrid de novo genome assembly of finger millet, an orphan allotetraploid crop.</title>
        <authorList>
            <person name="Hatakeyama M."/>
            <person name="Aluri S."/>
            <person name="Balachadran M.T."/>
            <person name="Sivarajan S.R."/>
            <person name="Patrignani A."/>
            <person name="Gruter S."/>
            <person name="Poveda L."/>
            <person name="Shimizu-Inatsugi R."/>
            <person name="Baeten J."/>
            <person name="Francoijs K.J."/>
            <person name="Nataraja K.N."/>
            <person name="Reddy Y.A.N."/>
            <person name="Phadnis S."/>
            <person name="Ravikumar R.L."/>
            <person name="Schlapbach R."/>
            <person name="Sreeman S.M."/>
            <person name="Shimizu K.K."/>
        </authorList>
    </citation>
    <scope>NUCLEOTIDE SEQUENCE</scope>
</reference>
<keyword evidence="7" id="KW-0863">Zinc-finger</keyword>
<feature type="transmembrane region" description="Helical" evidence="13">
    <location>
        <begin position="296"/>
        <end position="324"/>
    </location>
</feature>
<feature type="transmembrane region" description="Helical" evidence="13">
    <location>
        <begin position="405"/>
        <end position="426"/>
    </location>
</feature>
<name>A0AAV5D7X3_ELECO</name>
<accession>A0AAV5D7X3</accession>
<sequence>MKLPTCSVSSIYRDKEYCPNIFVSRVTMTCTSAPRFWRRSPNWIWGDSNDTSSRNPDTVFRVVFIGDGRQCALQNLGNNYYCKRLTDEGNESCLNAGVSTIDKFARLEVHETVLSRRIYGVEYHLNDVNIHGLRPRTFYDRPIANNTNRPHKSKLNVSYSVTTERRWDSSVSWKIGVTTTISAGIPALADVSVEISNEFASPIILIVMANFYYYLQVFALRRPFLHKVLDYEDEFFCFVDELSLSHTVCETTDGSFSESLYGLRRRPVKVPVKTNIPGTESSEKAYDSALRKRQKILSVVFFGTMPCLIHLLHYLVCSVVVPYFKSKLQSIYNKEREARLQATLWGQDDARFDEAGFVIDQEQTSQAQAEPSSGQVSNLTRFKKKFASLVGVCYPWIHATNEGLLATRAILFLYTISSFCFVIVIASNS</sequence>
<reference evidence="15" key="2">
    <citation type="submission" date="2021-12" db="EMBL/GenBank/DDBJ databases">
        <title>Resequencing data analysis of finger millet.</title>
        <authorList>
            <person name="Hatakeyama M."/>
            <person name="Aluri S."/>
            <person name="Balachadran M.T."/>
            <person name="Sivarajan S.R."/>
            <person name="Poveda L."/>
            <person name="Shimizu-Inatsugi R."/>
            <person name="Schlapbach R."/>
            <person name="Sreeman S.M."/>
            <person name="Shimizu K.K."/>
        </authorList>
    </citation>
    <scope>NUCLEOTIDE SEQUENCE</scope>
</reference>
<proteinExistence type="inferred from homology"/>
<evidence type="ECO:0000256" key="2">
    <source>
        <dbReference type="ARBA" id="ARBA00004906"/>
    </source>
</evidence>
<dbReference type="GO" id="GO:0008270">
    <property type="term" value="F:zinc ion binding"/>
    <property type="evidence" value="ECO:0007669"/>
    <property type="project" value="UniProtKB-KW"/>
</dbReference>